<dbReference type="EMBL" id="JAESIY010000010">
    <property type="protein sequence ID" value="MBL3658109.1"/>
    <property type="molecule type" value="Genomic_DNA"/>
</dbReference>
<feature type="chain" id="PRO_5037367949" evidence="1">
    <location>
        <begin position="21"/>
        <end position="193"/>
    </location>
</feature>
<organism evidence="3 4">
    <name type="scientific">Fulvivirga sediminis</name>
    <dbReference type="NCBI Taxonomy" id="2803949"/>
    <lineage>
        <taxon>Bacteria</taxon>
        <taxon>Pseudomonadati</taxon>
        <taxon>Bacteroidota</taxon>
        <taxon>Cytophagia</taxon>
        <taxon>Cytophagales</taxon>
        <taxon>Fulvivirgaceae</taxon>
        <taxon>Fulvivirga</taxon>
    </lineage>
</organism>
<evidence type="ECO:0000259" key="2">
    <source>
        <dbReference type="SMART" id="SM00867"/>
    </source>
</evidence>
<evidence type="ECO:0000313" key="4">
    <source>
        <dbReference type="Proteomes" id="UP000659388"/>
    </source>
</evidence>
<proteinExistence type="predicted"/>
<accession>A0A937FBG1</accession>
<gene>
    <name evidence="3" type="ORF">JL102_18300</name>
</gene>
<dbReference type="PANTHER" id="PTHR34406">
    <property type="entry name" value="PROTEIN YCEI"/>
    <property type="match status" value="1"/>
</dbReference>
<keyword evidence="4" id="KW-1185">Reference proteome</keyword>
<dbReference type="SMART" id="SM00867">
    <property type="entry name" value="YceI"/>
    <property type="match status" value="1"/>
</dbReference>
<evidence type="ECO:0000256" key="1">
    <source>
        <dbReference type="SAM" id="SignalP"/>
    </source>
</evidence>
<dbReference type="AlphaFoldDB" id="A0A937FBG1"/>
<evidence type="ECO:0000313" key="3">
    <source>
        <dbReference type="EMBL" id="MBL3658109.1"/>
    </source>
</evidence>
<name>A0A937FBG1_9BACT</name>
<sequence>MKKILFSLLAVITAATGVSAQTNWDLDKAHTKIGFSVSHMTISEVEGSFQEFDGSVVSSSDDFDGAEISFTAKTASIDTDVEQRNEHLKSADFFNVAKYPELTFKGKLKKSGKKYKLEGDFTLLGVTKPVTFDVKYNGTIVDPYGNTKAGFQITGTIDRTEYGMTWNSTLDAGGLLVGEDVEITANVELQKKA</sequence>
<comment type="caution">
    <text evidence="3">The sequence shown here is derived from an EMBL/GenBank/DDBJ whole genome shotgun (WGS) entry which is preliminary data.</text>
</comment>
<dbReference type="Pfam" id="PF04264">
    <property type="entry name" value="YceI"/>
    <property type="match status" value="1"/>
</dbReference>
<protein>
    <submittedName>
        <fullName evidence="3">YceI family protein</fullName>
    </submittedName>
</protein>
<reference evidence="3" key="1">
    <citation type="submission" date="2021-01" db="EMBL/GenBank/DDBJ databases">
        <title>Fulvivirga kasyanovii gen. nov., sp nov., a novel member of the phylum Bacteroidetes isolated from seawater in a mussel farm.</title>
        <authorList>
            <person name="Zhao L.-H."/>
            <person name="Wang Z.-J."/>
        </authorList>
    </citation>
    <scope>NUCLEOTIDE SEQUENCE</scope>
    <source>
        <strain evidence="3">2943</strain>
    </source>
</reference>
<dbReference type="Proteomes" id="UP000659388">
    <property type="component" value="Unassembled WGS sequence"/>
</dbReference>
<feature type="domain" description="Lipid/polyisoprenoid-binding YceI-like" evidence="2">
    <location>
        <begin position="23"/>
        <end position="190"/>
    </location>
</feature>
<dbReference type="SUPFAM" id="SSF101874">
    <property type="entry name" value="YceI-like"/>
    <property type="match status" value="1"/>
</dbReference>
<dbReference type="Gene3D" id="2.40.128.110">
    <property type="entry name" value="Lipid/polyisoprenoid-binding, YceI-like"/>
    <property type="match status" value="1"/>
</dbReference>
<dbReference type="RefSeq" id="WP_202245896.1">
    <property type="nucleotide sequence ID" value="NZ_JAESIY010000010.1"/>
</dbReference>
<dbReference type="InterPro" id="IPR036761">
    <property type="entry name" value="TTHA0802/YceI-like_sf"/>
</dbReference>
<dbReference type="InterPro" id="IPR007372">
    <property type="entry name" value="Lipid/polyisoprenoid-bd_YceI"/>
</dbReference>
<keyword evidence="1" id="KW-0732">Signal</keyword>
<dbReference type="PANTHER" id="PTHR34406:SF1">
    <property type="entry name" value="PROTEIN YCEI"/>
    <property type="match status" value="1"/>
</dbReference>
<feature type="signal peptide" evidence="1">
    <location>
        <begin position="1"/>
        <end position="20"/>
    </location>
</feature>